<evidence type="ECO:0000313" key="2">
    <source>
        <dbReference type="Proteomes" id="UP000634136"/>
    </source>
</evidence>
<protein>
    <submittedName>
        <fullName evidence="1">Uncharacterized protein</fullName>
    </submittedName>
</protein>
<sequence length="111" mass="12658">MEAIILTRRKPYTFGNPSLNVVITRFKSSAYSNAFEENAAWVPEIIFVGDLYKSNFKTLTDFYKGMQDGLHKQTNDLGAQVEAENKKEKLLNRLASLYQVLHPHMAQTFSA</sequence>
<reference evidence="1" key="1">
    <citation type="submission" date="2020-09" db="EMBL/GenBank/DDBJ databases">
        <title>Genome-Enabled Discovery of Anthraquinone Biosynthesis in Senna tora.</title>
        <authorList>
            <person name="Kang S.-H."/>
            <person name="Pandey R.P."/>
            <person name="Lee C.-M."/>
            <person name="Sim J.-S."/>
            <person name="Jeong J.-T."/>
            <person name="Choi B.-S."/>
            <person name="Jung M."/>
            <person name="Ginzburg D."/>
            <person name="Zhao K."/>
            <person name="Won S.Y."/>
            <person name="Oh T.-J."/>
            <person name="Yu Y."/>
            <person name="Kim N.-H."/>
            <person name="Lee O.R."/>
            <person name="Lee T.-H."/>
            <person name="Bashyal P."/>
            <person name="Kim T.-S."/>
            <person name="Lee W.-H."/>
            <person name="Kawkins C."/>
            <person name="Kim C.-K."/>
            <person name="Kim J.S."/>
            <person name="Ahn B.O."/>
            <person name="Rhee S.Y."/>
            <person name="Sohng J.K."/>
        </authorList>
    </citation>
    <scope>NUCLEOTIDE SEQUENCE</scope>
    <source>
        <tissue evidence="1">Leaf</tissue>
    </source>
</reference>
<gene>
    <name evidence="1" type="ORF">G2W53_014067</name>
</gene>
<name>A0A834U4Y0_9FABA</name>
<dbReference type="EMBL" id="JAAIUW010000005">
    <property type="protein sequence ID" value="KAF7831734.1"/>
    <property type="molecule type" value="Genomic_DNA"/>
</dbReference>
<evidence type="ECO:0000313" key="1">
    <source>
        <dbReference type="EMBL" id="KAF7831734.1"/>
    </source>
</evidence>
<accession>A0A834U4Y0</accession>
<keyword evidence="2" id="KW-1185">Reference proteome</keyword>
<dbReference type="AlphaFoldDB" id="A0A834U4Y0"/>
<organism evidence="1 2">
    <name type="scientific">Senna tora</name>
    <dbReference type="NCBI Taxonomy" id="362788"/>
    <lineage>
        <taxon>Eukaryota</taxon>
        <taxon>Viridiplantae</taxon>
        <taxon>Streptophyta</taxon>
        <taxon>Embryophyta</taxon>
        <taxon>Tracheophyta</taxon>
        <taxon>Spermatophyta</taxon>
        <taxon>Magnoliopsida</taxon>
        <taxon>eudicotyledons</taxon>
        <taxon>Gunneridae</taxon>
        <taxon>Pentapetalae</taxon>
        <taxon>rosids</taxon>
        <taxon>fabids</taxon>
        <taxon>Fabales</taxon>
        <taxon>Fabaceae</taxon>
        <taxon>Caesalpinioideae</taxon>
        <taxon>Cassia clade</taxon>
        <taxon>Senna</taxon>
    </lineage>
</organism>
<proteinExistence type="predicted"/>
<dbReference type="Proteomes" id="UP000634136">
    <property type="component" value="Unassembled WGS sequence"/>
</dbReference>
<comment type="caution">
    <text evidence="1">The sequence shown here is derived from an EMBL/GenBank/DDBJ whole genome shotgun (WGS) entry which is preliminary data.</text>
</comment>